<keyword evidence="2" id="KW-1185">Reference proteome</keyword>
<name>A0AAE1BEJ1_9GAST</name>
<reference evidence="1" key="1">
    <citation type="journal article" date="2023" name="G3 (Bethesda)">
        <title>A reference genome for the long-term kleptoplast-retaining sea slug Elysia crispata morphotype clarki.</title>
        <authorList>
            <person name="Eastman K.E."/>
            <person name="Pendleton A.L."/>
            <person name="Shaikh M.A."/>
            <person name="Suttiyut T."/>
            <person name="Ogas R."/>
            <person name="Tomko P."/>
            <person name="Gavelis G."/>
            <person name="Widhalm J.R."/>
            <person name="Wisecaver J.H."/>
        </authorList>
    </citation>
    <scope>NUCLEOTIDE SEQUENCE</scope>
    <source>
        <strain evidence="1">ECLA1</strain>
    </source>
</reference>
<sequence length="119" mass="13186">MYSTFFKIKTEDNASSPLAVCTEHRLGCLDYIQVSSTQTVWATRNSLPRVSKPMALRPVSARVASLASTASLRTLMAHVEAFCGKGEKESLAARKSFKTRLWPSLALEGDTVLDNLWQH</sequence>
<dbReference type="Proteomes" id="UP001283361">
    <property type="component" value="Unassembled WGS sequence"/>
</dbReference>
<accession>A0AAE1BEJ1</accession>
<dbReference type="AlphaFoldDB" id="A0AAE1BEJ1"/>
<evidence type="ECO:0000313" key="1">
    <source>
        <dbReference type="EMBL" id="KAK3804370.1"/>
    </source>
</evidence>
<protein>
    <submittedName>
        <fullName evidence="1">Uncharacterized protein</fullName>
    </submittedName>
</protein>
<gene>
    <name evidence="1" type="ORF">RRG08_059340</name>
</gene>
<evidence type="ECO:0000313" key="2">
    <source>
        <dbReference type="Proteomes" id="UP001283361"/>
    </source>
</evidence>
<organism evidence="1 2">
    <name type="scientific">Elysia crispata</name>
    <name type="common">lettuce slug</name>
    <dbReference type="NCBI Taxonomy" id="231223"/>
    <lineage>
        <taxon>Eukaryota</taxon>
        <taxon>Metazoa</taxon>
        <taxon>Spiralia</taxon>
        <taxon>Lophotrochozoa</taxon>
        <taxon>Mollusca</taxon>
        <taxon>Gastropoda</taxon>
        <taxon>Heterobranchia</taxon>
        <taxon>Euthyneura</taxon>
        <taxon>Panpulmonata</taxon>
        <taxon>Sacoglossa</taxon>
        <taxon>Placobranchoidea</taxon>
        <taxon>Plakobranchidae</taxon>
        <taxon>Elysia</taxon>
    </lineage>
</organism>
<comment type="caution">
    <text evidence="1">The sequence shown here is derived from an EMBL/GenBank/DDBJ whole genome shotgun (WGS) entry which is preliminary data.</text>
</comment>
<dbReference type="EMBL" id="JAWDGP010000016">
    <property type="protein sequence ID" value="KAK3804370.1"/>
    <property type="molecule type" value="Genomic_DNA"/>
</dbReference>
<proteinExistence type="predicted"/>